<keyword evidence="7" id="KW-1185">Reference proteome</keyword>
<dbReference type="PROSITE" id="PS00070">
    <property type="entry name" value="ALDEHYDE_DEHYDR_CYS"/>
    <property type="match status" value="1"/>
</dbReference>
<keyword evidence="2 4" id="KW-0560">Oxidoreductase</keyword>
<dbReference type="PANTHER" id="PTHR43353">
    <property type="entry name" value="SUCCINATE-SEMIALDEHYDE DEHYDROGENASE, MITOCHONDRIAL"/>
    <property type="match status" value="1"/>
</dbReference>
<feature type="active site" evidence="3">
    <location>
        <position position="250"/>
    </location>
</feature>
<dbReference type="InterPro" id="IPR016162">
    <property type="entry name" value="Ald_DH_N"/>
</dbReference>
<dbReference type="InterPro" id="IPR016161">
    <property type="entry name" value="Ald_DH/histidinol_DH"/>
</dbReference>
<evidence type="ECO:0000259" key="5">
    <source>
        <dbReference type="Pfam" id="PF00171"/>
    </source>
</evidence>
<comment type="similarity">
    <text evidence="1 4">Belongs to the aldehyde dehydrogenase family.</text>
</comment>
<evidence type="ECO:0000256" key="1">
    <source>
        <dbReference type="ARBA" id="ARBA00009986"/>
    </source>
</evidence>
<evidence type="ECO:0000256" key="3">
    <source>
        <dbReference type="PROSITE-ProRule" id="PRU10007"/>
    </source>
</evidence>
<dbReference type="InterPro" id="IPR050740">
    <property type="entry name" value="Aldehyde_DH_Superfamily"/>
</dbReference>
<organism evidence="6 7">
    <name type="scientific">Neolewinella aurantiaca</name>
    <dbReference type="NCBI Taxonomy" id="2602767"/>
    <lineage>
        <taxon>Bacteria</taxon>
        <taxon>Pseudomonadati</taxon>
        <taxon>Bacteroidota</taxon>
        <taxon>Saprospiria</taxon>
        <taxon>Saprospirales</taxon>
        <taxon>Lewinellaceae</taxon>
        <taxon>Neolewinella</taxon>
    </lineage>
</organism>
<dbReference type="GO" id="GO:0004777">
    <property type="term" value="F:succinate-semialdehyde dehydrogenase (NAD+) activity"/>
    <property type="evidence" value="ECO:0007669"/>
    <property type="project" value="TreeGrafter"/>
</dbReference>
<dbReference type="Proteomes" id="UP000321907">
    <property type="component" value="Unassembled WGS sequence"/>
</dbReference>
<dbReference type="SUPFAM" id="SSF53720">
    <property type="entry name" value="ALDH-like"/>
    <property type="match status" value="1"/>
</dbReference>
<protein>
    <submittedName>
        <fullName evidence="6">Aldehyde dehydrogenase family protein</fullName>
    </submittedName>
</protein>
<dbReference type="PANTHER" id="PTHR43353:SF5">
    <property type="entry name" value="SUCCINATE-SEMIALDEHYDE DEHYDROGENASE, MITOCHONDRIAL"/>
    <property type="match status" value="1"/>
</dbReference>
<dbReference type="FunFam" id="3.40.309.10:FF:000009">
    <property type="entry name" value="Aldehyde dehydrogenase A"/>
    <property type="match status" value="1"/>
</dbReference>
<comment type="caution">
    <text evidence="6">The sequence shown here is derived from an EMBL/GenBank/DDBJ whole genome shotgun (WGS) entry which is preliminary data.</text>
</comment>
<feature type="domain" description="Aldehyde dehydrogenase" evidence="5">
    <location>
        <begin position="15"/>
        <end position="476"/>
    </location>
</feature>
<evidence type="ECO:0000313" key="7">
    <source>
        <dbReference type="Proteomes" id="UP000321907"/>
    </source>
</evidence>
<dbReference type="RefSeq" id="WP_147931923.1">
    <property type="nucleotide sequence ID" value="NZ_VOXD01000029.1"/>
</dbReference>
<dbReference type="InterPro" id="IPR015590">
    <property type="entry name" value="Aldehyde_DH_dom"/>
</dbReference>
<dbReference type="GO" id="GO:0009450">
    <property type="term" value="P:gamma-aminobutyric acid catabolic process"/>
    <property type="evidence" value="ECO:0007669"/>
    <property type="project" value="TreeGrafter"/>
</dbReference>
<accession>A0A5C7FT37</accession>
<reference evidence="6 7" key="1">
    <citation type="submission" date="2019-08" db="EMBL/GenBank/DDBJ databases">
        <title>Lewinella sp. strain SSH13 Genome sequencing and assembly.</title>
        <authorList>
            <person name="Kim I."/>
        </authorList>
    </citation>
    <scope>NUCLEOTIDE SEQUENCE [LARGE SCALE GENOMIC DNA]</scope>
    <source>
        <strain evidence="6 7">SSH13</strain>
    </source>
</reference>
<dbReference type="OrthoDB" id="1394754at2"/>
<dbReference type="InterPro" id="IPR016160">
    <property type="entry name" value="Ald_DH_CS_CYS"/>
</dbReference>
<dbReference type="EMBL" id="VOXD01000029">
    <property type="protein sequence ID" value="TXF87911.1"/>
    <property type="molecule type" value="Genomic_DNA"/>
</dbReference>
<dbReference type="Gene3D" id="3.40.309.10">
    <property type="entry name" value="Aldehyde Dehydrogenase, Chain A, domain 2"/>
    <property type="match status" value="1"/>
</dbReference>
<name>A0A5C7FT37_9BACT</name>
<evidence type="ECO:0000256" key="4">
    <source>
        <dbReference type="RuleBase" id="RU003345"/>
    </source>
</evidence>
<dbReference type="Pfam" id="PF00171">
    <property type="entry name" value="Aldedh"/>
    <property type="match status" value="1"/>
</dbReference>
<dbReference type="Gene3D" id="3.40.605.10">
    <property type="entry name" value="Aldehyde Dehydrogenase, Chain A, domain 1"/>
    <property type="match status" value="1"/>
</dbReference>
<dbReference type="FunFam" id="3.40.605.10:FF:000007">
    <property type="entry name" value="NAD/NADP-dependent betaine aldehyde dehydrogenase"/>
    <property type="match status" value="1"/>
</dbReference>
<sequence length="481" mass="52274">MSKVYNFDLYRNGAWVEAQTTEKDTIYSPTDGSEVGTVPVAGAADAIAALEAATAAQPAWGRLPAIQRAKVLHAFCAEIRANAEELAQLITREQGKLLKVARFEVEVTCSFMEYAAAHARHLEGNIVPSDNPDEQLLIHRVPRGVVVAITAWNFPLALAGRKIGPALVTGNAVVLKPTPAAPLATLALCDLAKKAGVPDGILNMVTGDVEAGKILVESPLTKMVTMTGSTPTGQAIARSAAQNLTHVQLELGGKAPCIVFADADIDQAVAGALHSRFDNYGQVCTCNERMYVEEEIYDAFMEKFLAEVDKLKLGYPEEEDTDLGPLTEARSVTNLERLVAITVEQGGRITRGGARPKGERFAKGHFFEATVIEDVTQGMDIVHDELFGPVLPVIKFKGYDQAMAYANDCEYGLAAMVFTKDLNKIMRLHQDLEFGEIYINRGHGELHQGFHNGLKLSGTGGEDGRYGLDQYMEKKTTYLKY</sequence>
<dbReference type="InterPro" id="IPR029510">
    <property type="entry name" value="Ald_DH_CS_GLU"/>
</dbReference>
<dbReference type="InterPro" id="IPR016163">
    <property type="entry name" value="Ald_DH_C"/>
</dbReference>
<dbReference type="PROSITE" id="PS00687">
    <property type="entry name" value="ALDEHYDE_DEHYDR_GLU"/>
    <property type="match status" value="1"/>
</dbReference>
<evidence type="ECO:0000313" key="6">
    <source>
        <dbReference type="EMBL" id="TXF87911.1"/>
    </source>
</evidence>
<proteinExistence type="inferred from homology"/>
<evidence type="ECO:0000256" key="2">
    <source>
        <dbReference type="ARBA" id="ARBA00023002"/>
    </source>
</evidence>
<dbReference type="AlphaFoldDB" id="A0A5C7FT37"/>
<gene>
    <name evidence="6" type="ORF">FUA23_16775</name>
</gene>